<proteinExistence type="predicted"/>
<feature type="domain" description="Chitin-binding type-2" evidence="2">
    <location>
        <begin position="118"/>
        <end position="177"/>
    </location>
</feature>
<evidence type="ECO:0000313" key="4">
    <source>
        <dbReference type="Proteomes" id="UP000192578"/>
    </source>
</evidence>
<gene>
    <name evidence="3" type="ORF">BV898_11534</name>
</gene>
<dbReference type="Pfam" id="PF01607">
    <property type="entry name" value="CBM_14"/>
    <property type="match status" value="1"/>
</dbReference>
<dbReference type="EMBL" id="MTYJ01000107">
    <property type="protein sequence ID" value="OQV14299.1"/>
    <property type="molecule type" value="Genomic_DNA"/>
</dbReference>
<evidence type="ECO:0000259" key="2">
    <source>
        <dbReference type="PROSITE" id="PS50940"/>
    </source>
</evidence>
<evidence type="ECO:0000256" key="1">
    <source>
        <dbReference type="SAM" id="SignalP"/>
    </source>
</evidence>
<dbReference type="OrthoDB" id="6428908at2759"/>
<evidence type="ECO:0000313" key="3">
    <source>
        <dbReference type="EMBL" id="OQV14299.1"/>
    </source>
</evidence>
<keyword evidence="1" id="KW-0732">Signal</keyword>
<protein>
    <recommendedName>
        <fullName evidence="2">Chitin-binding type-2 domain-containing protein</fullName>
    </recommendedName>
</protein>
<feature type="chain" id="PRO_5012258233" description="Chitin-binding type-2 domain-containing protein" evidence="1">
    <location>
        <begin position="22"/>
        <end position="267"/>
    </location>
</feature>
<dbReference type="InterPro" id="IPR002557">
    <property type="entry name" value="Chitin-bd_dom"/>
</dbReference>
<name>A0A1W0WGH3_HYPEX</name>
<dbReference type="InterPro" id="IPR052976">
    <property type="entry name" value="Scoloptoxin-like"/>
</dbReference>
<dbReference type="Proteomes" id="UP000192578">
    <property type="component" value="Unassembled WGS sequence"/>
</dbReference>
<dbReference type="PROSITE" id="PS50940">
    <property type="entry name" value="CHIT_BIND_II"/>
    <property type="match status" value="1"/>
</dbReference>
<dbReference type="PANTHER" id="PTHR22933:SF42">
    <property type="entry name" value="FI18455P1-RELATED"/>
    <property type="match status" value="1"/>
</dbReference>
<organism evidence="3 4">
    <name type="scientific">Hypsibius exemplaris</name>
    <name type="common">Freshwater tardigrade</name>
    <dbReference type="NCBI Taxonomy" id="2072580"/>
    <lineage>
        <taxon>Eukaryota</taxon>
        <taxon>Metazoa</taxon>
        <taxon>Ecdysozoa</taxon>
        <taxon>Tardigrada</taxon>
        <taxon>Eutardigrada</taxon>
        <taxon>Parachela</taxon>
        <taxon>Hypsibioidea</taxon>
        <taxon>Hypsibiidae</taxon>
        <taxon>Hypsibius</taxon>
    </lineage>
</organism>
<dbReference type="PANTHER" id="PTHR22933">
    <property type="entry name" value="FI18007P1-RELATED"/>
    <property type="match status" value="1"/>
</dbReference>
<sequence>MQRLATACLIVLADILITVNGETKPVAHKISVSGNAFSSTDQVPLSKSLPIDSKAAIEFAALTKAVLVKTPVNGVPGTEQFLNYLSGGADLVAVKMAKKPVVPGVDYPVLSQTTDVSSFSCWDVQLSGFYADIDSRCQIFRFCDINGREYAFLCPNTTVFNQVLLVCDYWYNVVCERSAYVAEWANSHIIGPLPIQWLPPLKRPCAFGQTINCLLDPCDKKIASCPRYPNAVCRSNCCQAYWFLRNGVEVTGQCHLPLLEQSLLGHI</sequence>
<accession>A0A1W0WGH3</accession>
<dbReference type="Gene3D" id="2.170.140.10">
    <property type="entry name" value="Chitin binding domain"/>
    <property type="match status" value="1"/>
</dbReference>
<keyword evidence="4" id="KW-1185">Reference proteome</keyword>
<dbReference type="AlphaFoldDB" id="A0A1W0WGH3"/>
<dbReference type="GO" id="GO:0008061">
    <property type="term" value="F:chitin binding"/>
    <property type="evidence" value="ECO:0007669"/>
    <property type="project" value="InterPro"/>
</dbReference>
<dbReference type="GO" id="GO:0005576">
    <property type="term" value="C:extracellular region"/>
    <property type="evidence" value="ECO:0007669"/>
    <property type="project" value="InterPro"/>
</dbReference>
<reference evidence="4" key="1">
    <citation type="submission" date="2017-01" db="EMBL/GenBank/DDBJ databases">
        <title>Comparative genomics of anhydrobiosis in the tardigrade Hypsibius dujardini.</title>
        <authorList>
            <person name="Yoshida Y."/>
            <person name="Koutsovoulos G."/>
            <person name="Laetsch D."/>
            <person name="Stevens L."/>
            <person name="Kumar S."/>
            <person name="Horikawa D."/>
            <person name="Ishino K."/>
            <person name="Komine S."/>
            <person name="Tomita M."/>
            <person name="Blaxter M."/>
            <person name="Arakawa K."/>
        </authorList>
    </citation>
    <scope>NUCLEOTIDE SEQUENCE [LARGE SCALE GENOMIC DNA]</scope>
    <source>
        <strain evidence="4">Z151</strain>
    </source>
</reference>
<feature type="signal peptide" evidence="1">
    <location>
        <begin position="1"/>
        <end position="21"/>
    </location>
</feature>
<comment type="caution">
    <text evidence="3">The sequence shown here is derived from an EMBL/GenBank/DDBJ whole genome shotgun (WGS) entry which is preliminary data.</text>
</comment>
<dbReference type="InterPro" id="IPR036508">
    <property type="entry name" value="Chitin-bd_dom_sf"/>
</dbReference>
<dbReference type="SUPFAM" id="SSF57625">
    <property type="entry name" value="Invertebrate chitin-binding proteins"/>
    <property type="match status" value="1"/>
</dbReference>